<reference evidence="2" key="1">
    <citation type="submission" date="2019-11" db="EMBL/GenBank/DDBJ databases">
        <title>Isolation and characterization of two novel species in the genus Thiomicrorhabdus.</title>
        <authorList>
            <person name="Mochizuki J."/>
            <person name="Kojima H."/>
            <person name="Fukui M."/>
        </authorList>
    </citation>
    <scope>NUCLEOTIDE SEQUENCE [LARGE SCALE GENOMIC DNA]</scope>
    <source>
        <strain evidence="2">aks77</strain>
    </source>
</reference>
<name>A0A6F8PSL0_9GAMM</name>
<sequence>MTEYFQQDIQTLMPIIVRFLGSGGFKPKTLQNMTDASTLKNPLSQSELFRVIEGLAKSYSLSATTRDFILFHEQKLALTPVSNVIILSTLEACNDSVFQPHKSQIVDKKQKN</sequence>
<organism evidence="1 2">
    <name type="scientific">Thiosulfatimonas sediminis</name>
    <dbReference type="NCBI Taxonomy" id="2675054"/>
    <lineage>
        <taxon>Bacteria</taxon>
        <taxon>Pseudomonadati</taxon>
        <taxon>Pseudomonadota</taxon>
        <taxon>Gammaproteobacteria</taxon>
        <taxon>Thiotrichales</taxon>
        <taxon>Piscirickettsiaceae</taxon>
        <taxon>Thiosulfatimonas</taxon>
    </lineage>
</organism>
<gene>
    <name evidence="1" type="ORF">THMIRHAS_04950</name>
</gene>
<evidence type="ECO:0000313" key="1">
    <source>
        <dbReference type="EMBL" id="BBP45122.1"/>
    </source>
</evidence>
<dbReference type="EMBL" id="AP021889">
    <property type="protein sequence ID" value="BBP45122.1"/>
    <property type="molecule type" value="Genomic_DNA"/>
</dbReference>
<dbReference type="AlphaFoldDB" id="A0A6F8PSL0"/>
<dbReference type="KEGG" id="tse:THMIRHAS_04950"/>
<protein>
    <submittedName>
        <fullName evidence="1">Uncharacterized protein</fullName>
    </submittedName>
</protein>
<proteinExistence type="predicted"/>
<keyword evidence="2" id="KW-1185">Reference proteome</keyword>
<dbReference type="Proteomes" id="UP000501726">
    <property type="component" value="Chromosome"/>
</dbReference>
<evidence type="ECO:0000313" key="2">
    <source>
        <dbReference type="Proteomes" id="UP000501726"/>
    </source>
</evidence>
<dbReference type="RefSeq" id="WP_173270427.1">
    <property type="nucleotide sequence ID" value="NZ_AP021889.1"/>
</dbReference>
<accession>A0A6F8PSL0</accession>